<evidence type="ECO:0000256" key="12">
    <source>
        <dbReference type="ARBA" id="ARBA00024688"/>
    </source>
</evidence>
<evidence type="ECO:0000256" key="4">
    <source>
        <dbReference type="ARBA" id="ARBA00022660"/>
    </source>
</evidence>
<gene>
    <name evidence="19" type="primary">coxB</name>
    <name evidence="19" type="ORF">ACFOOQ_21055</name>
</gene>
<dbReference type="Pfam" id="PF00116">
    <property type="entry name" value="COX2"/>
    <property type="match status" value="1"/>
</dbReference>
<dbReference type="PANTHER" id="PTHR22888:SF9">
    <property type="entry name" value="CYTOCHROME C OXIDASE SUBUNIT 2"/>
    <property type="match status" value="1"/>
</dbReference>
<accession>A0ABV7VKJ8</accession>
<keyword evidence="3 14" id="KW-0813">Transport</keyword>
<evidence type="ECO:0000256" key="5">
    <source>
        <dbReference type="ARBA" id="ARBA00022692"/>
    </source>
</evidence>
<evidence type="ECO:0000256" key="16">
    <source>
        <dbReference type="SAM" id="Phobius"/>
    </source>
</evidence>
<dbReference type="Pfam" id="PF02790">
    <property type="entry name" value="COX2_TM"/>
    <property type="match status" value="1"/>
</dbReference>
<comment type="subcellular location">
    <subcellularLocation>
        <location evidence="14">Cell membrane</location>
        <topology evidence="14">Multi-pass membrane protein</topology>
    </subcellularLocation>
    <subcellularLocation>
        <location evidence="1">Membrane</location>
        <topology evidence="1">Multi-pass membrane protein</topology>
    </subcellularLocation>
</comment>
<proteinExistence type="inferred from homology"/>
<dbReference type="PRINTS" id="PR01166">
    <property type="entry name" value="CYCOXIDASEII"/>
</dbReference>
<feature type="transmembrane region" description="Helical" evidence="16">
    <location>
        <begin position="40"/>
        <end position="61"/>
    </location>
</feature>
<comment type="cofactor">
    <cofactor evidence="15">
        <name>Cu cation</name>
        <dbReference type="ChEBI" id="CHEBI:23378"/>
    </cofactor>
    <text evidence="15">Binds a copper A center.</text>
</comment>
<dbReference type="InterPro" id="IPR001505">
    <property type="entry name" value="Copper_CuA"/>
</dbReference>
<dbReference type="Proteomes" id="UP001595711">
    <property type="component" value="Unassembled WGS sequence"/>
</dbReference>
<dbReference type="PANTHER" id="PTHR22888">
    <property type="entry name" value="CYTOCHROME C OXIDASE, SUBUNIT II"/>
    <property type="match status" value="1"/>
</dbReference>
<keyword evidence="11 16" id="KW-0472">Membrane</keyword>
<dbReference type="EC" id="7.1.1.9" evidence="15"/>
<keyword evidence="20" id="KW-1185">Reference proteome</keyword>
<keyword evidence="8 14" id="KW-0249">Electron transport</keyword>
<dbReference type="CDD" id="cd13912">
    <property type="entry name" value="CcO_II_C"/>
    <property type="match status" value="1"/>
</dbReference>
<evidence type="ECO:0000256" key="2">
    <source>
        <dbReference type="ARBA" id="ARBA00007866"/>
    </source>
</evidence>
<dbReference type="InterPro" id="IPR014222">
    <property type="entry name" value="Cyt_c_oxidase_su2"/>
</dbReference>
<evidence type="ECO:0000256" key="14">
    <source>
        <dbReference type="RuleBase" id="RU000456"/>
    </source>
</evidence>
<comment type="function">
    <text evidence="12 15">Subunits I and II form the functional core of the enzyme complex. Electrons originating in cytochrome c are transferred via heme a and Cu(A) to the binuclear center formed by heme a3 and Cu(B).</text>
</comment>
<evidence type="ECO:0000256" key="9">
    <source>
        <dbReference type="ARBA" id="ARBA00022989"/>
    </source>
</evidence>
<dbReference type="SUPFAM" id="SSF81464">
    <property type="entry name" value="Cytochrome c oxidase subunit II-like, transmembrane region"/>
    <property type="match status" value="1"/>
</dbReference>
<evidence type="ECO:0000256" key="6">
    <source>
        <dbReference type="ARBA" id="ARBA00022723"/>
    </source>
</evidence>
<dbReference type="PROSITE" id="PS50857">
    <property type="entry name" value="COX2_CUA"/>
    <property type="match status" value="1"/>
</dbReference>
<dbReference type="EMBL" id="JBHRYJ010000006">
    <property type="protein sequence ID" value="MFC3678056.1"/>
    <property type="molecule type" value="Genomic_DNA"/>
</dbReference>
<dbReference type="InterPro" id="IPR002429">
    <property type="entry name" value="CcO_II-like_C"/>
</dbReference>
<evidence type="ECO:0000256" key="11">
    <source>
        <dbReference type="ARBA" id="ARBA00023136"/>
    </source>
</evidence>
<protein>
    <recommendedName>
        <fullName evidence="15">Cytochrome c oxidase subunit 2</fullName>
        <ecNumber evidence="15">7.1.1.9</ecNumber>
    </recommendedName>
</protein>
<evidence type="ECO:0000256" key="3">
    <source>
        <dbReference type="ARBA" id="ARBA00022448"/>
    </source>
</evidence>
<keyword evidence="5 14" id="KW-0812">Transmembrane</keyword>
<dbReference type="NCBIfam" id="TIGR02866">
    <property type="entry name" value="CoxB"/>
    <property type="match status" value="1"/>
</dbReference>
<keyword evidence="9 16" id="KW-1133">Transmembrane helix</keyword>
<evidence type="ECO:0000256" key="1">
    <source>
        <dbReference type="ARBA" id="ARBA00004141"/>
    </source>
</evidence>
<evidence type="ECO:0000259" key="17">
    <source>
        <dbReference type="PROSITE" id="PS50857"/>
    </source>
</evidence>
<comment type="caution">
    <text evidence="19">The sequence shown here is derived from an EMBL/GenBank/DDBJ whole genome shotgun (WGS) entry which is preliminary data.</text>
</comment>
<feature type="transmembrane region" description="Helical" evidence="16">
    <location>
        <begin position="82"/>
        <end position="106"/>
    </location>
</feature>
<evidence type="ECO:0000259" key="18">
    <source>
        <dbReference type="PROSITE" id="PS50999"/>
    </source>
</evidence>
<evidence type="ECO:0000256" key="8">
    <source>
        <dbReference type="ARBA" id="ARBA00022982"/>
    </source>
</evidence>
<evidence type="ECO:0000313" key="19">
    <source>
        <dbReference type="EMBL" id="MFC3678056.1"/>
    </source>
</evidence>
<reference evidence="20" key="1">
    <citation type="journal article" date="2019" name="Int. J. Syst. Evol. Microbiol.">
        <title>The Global Catalogue of Microorganisms (GCM) 10K type strain sequencing project: providing services to taxonomists for standard genome sequencing and annotation.</title>
        <authorList>
            <consortium name="The Broad Institute Genomics Platform"/>
            <consortium name="The Broad Institute Genome Sequencing Center for Infectious Disease"/>
            <person name="Wu L."/>
            <person name="Ma J."/>
        </authorList>
    </citation>
    <scope>NUCLEOTIDE SEQUENCE [LARGE SCALE GENOMIC DNA]</scope>
    <source>
        <strain evidence="20">KCTC 42182</strain>
    </source>
</reference>
<name>A0ABV7VKJ8_9PROT</name>
<evidence type="ECO:0000313" key="20">
    <source>
        <dbReference type="Proteomes" id="UP001595711"/>
    </source>
</evidence>
<keyword evidence="4 14" id="KW-0679">Respiratory chain</keyword>
<dbReference type="InterPro" id="IPR011759">
    <property type="entry name" value="Cyt_c_oxidase_su2_TM_dom"/>
</dbReference>
<evidence type="ECO:0000256" key="10">
    <source>
        <dbReference type="ARBA" id="ARBA00023008"/>
    </source>
</evidence>
<keyword evidence="7" id="KW-1278">Translocase</keyword>
<comment type="similarity">
    <text evidence="2 14">Belongs to the cytochrome c oxidase subunit 2 family.</text>
</comment>
<dbReference type="Gene3D" id="2.60.40.420">
    <property type="entry name" value="Cupredoxins - blue copper proteins"/>
    <property type="match status" value="1"/>
</dbReference>
<evidence type="ECO:0000256" key="15">
    <source>
        <dbReference type="RuleBase" id="RU004024"/>
    </source>
</evidence>
<comment type="catalytic activity">
    <reaction evidence="13 15">
        <text>4 Fe(II)-[cytochrome c] + O2 + 8 H(+)(in) = 4 Fe(III)-[cytochrome c] + 2 H2O + 4 H(+)(out)</text>
        <dbReference type="Rhea" id="RHEA:11436"/>
        <dbReference type="Rhea" id="RHEA-COMP:10350"/>
        <dbReference type="Rhea" id="RHEA-COMP:14399"/>
        <dbReference type="ChEBI" id="CHEBI:15377"/>
        <dbReference type="ChEBI" id="CHEBI:15378"/>
        <dbReference type="ChEBI" id="CHEBI:15379"/>
        <dbReference type="ChEBI" id="CHEBI:29033"/>
        <dbReference type="ChEBI" id="CHEBI:29034"/>
        <dbReference type="EC" id="7.1.1.9"/>
    </reaction>
</comment>
<keyword evidence="10 15" id="KW-0186">Copper</keyword>
<evidence type="ECO:0000256" key="7">
    <source>
        <dbReference type="ARBA" id="ARBA00022967"/>
    </source>
</evidence>
<dbReference type="InterPro" id="IPR008972">
    <property type="entry name" value="Cupredoxin"/>
</dbReference>
<feature type="domain" description="Cytochrome oxidase subunit II copper A binding" evidence="17">
    <location>
        <begin position="111"/>
        <end position="244"/>
    </location>
</feature>
<feature type="domain" description="Cytochrome oxidase subunit II transmembrane region profile" evidence="18">
    <location>
        <begin position="15"/>
        <end position="110"/>
    </location>
</feature>
<dbReference type="InterPro" id="IPR036257">
    <property type="entry name" value="Cyt_c_oxidase_su2_TM_sf"/>
</dbReference>
<keyword evidence="6 15" id="KW-0479">Metal-binding</keyword>
<dbReference type="InterPro" id="IPR034210">
    <property type="entry name" value="CcO_II_C"/>
</dbReference>
<dbReference type="InterPro" id="IPR045187">
    <property type="entry name" value="CcO_II"/>
</dbReference>
<dbReference type="PROSITE" id="PS50999">
    <property type="entry name" value="COX2_TM"/>
    <property type="match status" value="1"/>
</dbReference>
<dbReference type="SUPFAM" id="SSF49503">
    <property type="entry name" value="Cupredoxins"/>
    <property type="match status" value="1"/>
</dbReference>
<dbReference type="Gene3D" id="1.10.287.90">
    <property type="match status" value="1"/>
</dbReference>
<evidence type="ECO:0000256" key="13">
    <source>
        <dbReference type="ARBA" id="ARBA00047816"/>
    </source>
</evidence>
<organism evidence="19 20">
    <name type="scientific">Ferrovibrio xuzhouensis</name>
    <dbReference type="NCBI Taxonomy" id="1576914"/>
    <lineage>
        <taxon>Bacteria</taxon>
        <taxon>Pseudomonadati</taxon>
        <taxon>Pseudomonadota</taxon>
        <taxon>Alphaproteobacteria</taxon>
        <taxon>Rhodospirillales</taxon>
        <taxon>Rhodospirillaceae</taxon>
        <taxon>Ferrovibrio</taxon>
    </lineage>
</organism>
<sequence length="266" mass="29582">MPALARAEEGTLVGQPTPWHIGLQPSVSPVSDQMHNFHNLLLWIITLITIFVLILLVYVLVRFRASANPVPSKTSHNTLIEVVWTVVPILILIVIAVPSFKLLYYADKAPDAKLTIKAIGHQWYWSYEYPDNGNFTFDANIVQTADLKPGQPRLLTADNVVVVPVNTDVRVLVTAADVIHSWAMPAFAVKKDGVPGRLNETWFRAEREGTYYGQCSELCGQLHGYMPIEVKVVSQEAYAKWVEEAKKKYASVDGSSPRLADASLAQ</sequence>
<dbReference type="RefSeq" id="WP_379729693.1">
    <property type="nucleotide sequence ID" value="NZ_JBHRYJ010000006.1"/>
</dbReference>
<dbReference type="PROSITE" id="PS00078">
    <property type="entry name" value="COX2"/>
    <property type="match status" value="1"/>
</dbReference>